<dbReference type="InterPro" id="IPR035892">
    <property type="entry name" value="C2_domain_sf"/>
</dbReference>
<dbReference type="Pfam" id="PF20422">
    <property type="entry name" value="DHR-2_Lobe_B"/>
    <property type="match status" value="1"/>
</dbReference>
<dbReference type="Pfam" id="PF14429">
    <property type="entry name" value="DOCK-C2"/>
    <property type="match status" value="1"/>
</dbReference>
<dbReference type="PROSITE" id="PS51651">
    <property type="entry name" value="DOCKER"/>
    <property type="match status" value="1"/>
</dbReference>
<organism evidence="9">
    <name type="scientific">Culicoides sonorensis</name>
    <name type="common">Biting midge</name>
    <dbReference type="NCBI Taxonomy" id="179676"/>
    <lineage>
        <taxon>Eukaryota</taxon>
        <taxon>Metazoa</taxon>
        <taxon>Ecdysozoa</taxon>
        <taxon>Arthropoda</taxon>
        <taxon>Hexapoda</taxon>
        <taxon>Insecta</taxon>
        <taxon>Pterygota</taxon>
        <taxon>Neoptera</taxon>
        <taxon>Endopterygota</taxon>
        <taxon>Diptera</taxon>
        <taxon>Nematocera</taxon>
        <taxon>Chironomoidea</taxon>
        <taxon>Ceratopogonidae</taxon>
        <taxon>Ceratopogoninae</taxon>
        <taxon>Culicoides</taxon>
        <taxon>Monoculicoides</taxon>
    </lineage>
</organism>
<feature type="domain" description="C2 DOCK-type" evidence="7">
    <location>
        <begin position="790"/>
        <end position="968"/>
    </location>
</feature>
<feature type="compositionally biased region" description="Polar residues" evidence="4">
    <location>
        <begin position="449"/>
        <end position="459"/>
    </location>
</feature>
<evidence type="ECO:0000259" key="7">
    <source>
        <dbReference type="PROSITE" id="PS51650"/>
    </source>
</evidence>
<feature type="region of interest" description="Disordered" evidence="4">
    <location>
        <begin position="72"/>
        <end position="167"/>
    </location>
</feature>
<dbReference type="InterPro" id="IPR027007">
    <property type="entry name" value="C2_DOCK-type_domain"/>
</dbReference>
<dbReference type="Pfam" id="PF00169">
    <property type="entry name" value="PH"/>
    <property type="match status" value="1"/>
</dbReference>
<dbReference type="CDD" id="cd13267">
    <property type="entry name" value="PH_DOCK-D"/>
    <property type="match status" value="1"/>
</dbReference>
<dbReference type="InterPro" id="IPR026791">
    <property type="entry name" value="DOCK"/>
</dbReference>
<feature type="compositionally biased region" description="Basic and acidic residues" evidence="4">
    <location>
        <begin position="130"/>
        <end position="139"/>
    </location>
</feature>
<dbReference type="InterPro" id="IPR001849">
    <property type="entry name" value="PH_domain"/>
</dbReference>
<gene>
    <name evidence="9" type="primary">CSON009827</name>
</gene>
<feature type="region of interest" description="Disordered" evidence="4">
    <location>
        <begin position="439"/>
        <end position="463"/>
    </location>
</feature>
<dbReference type="InterPro" id="IPR046769">
    <property type="entry name" value="DOCKER_Lobe_A"/>
</dbReference>
<feature type="region of interest" description="Disordered" evidence="4">
    <location>
        <begin position="1428"/>
        <end position="1450"/>
    </location>
</feature>
<dbReference type="SUPFAM" id="SSF48371">
    <property type="entry name" value="ARM repeat"/>
    <property type="match status" value="1"/>
</dbReference>
<protein>
    <submittedName>
        <fullName evidence="9">CSON009827 protein</fullName>
    </submittedName>
</protein>
<feature type="compositionally biased region" description="Acidic residues" evidence="4">
    <location>
        <begin position="154"/>
        <end position="164"/>
    </location>
</feature>
<comment type="similarity">
    <text evidence="3">Belongs to the DOCK family.</text>
</comment>
<keyword evidence="5" id="KW-0472">Membrane</keyword>
<evidence type="ECO:0000256" key="2">
    <source>
        <dbReference type="ARBA" id="ARBA00022658"/>
    </source>
</evidence>
<evidence type="ECO:0000256" key="5">
    <source>
        <dbReference type="SAM" id="Phobius"/>
    </source>
</evidence>
<dbReference type="PROSITE" id="PS51650">
    <property type="entry name" value="C2_DOCK"/>
    <property type="match status" value="1"/>
</dbReference>
<proteinExistence type="inferred from homology"/>
<feature type="region of interest" description="Disordered" evidence="4">
    <location>
        <begin position="222"/>
        <end position="253"/>
    </location>
</feature>
<dbReference type="InterPro" id="IPR021816">
    <property type="entry name" value="DOCK_C/D_N"/>
</dbReference>
<keyword evidence="1" id="KW-0597">Phosphoprotein</keyword>
<feature type="compositionally biased region" description="Low complexity" evidence="4">
    <location>
        <begin position="227"/>
        <end position="251"/>
    </location>
</feature>
<evidence type="ECO:0000256" key="1">
    <source>
        <dbReference type="ARBA" id="ARBA00022553"/>
    </source>
</evidence>
<dbReference type="InterPro" id="IPR046773">
    <property type="entry name" value="DOCKER_Lobe_C"/>
</dbReference>
<dbReference type="PANTHER" id="PTHR23317:SF26">
    <property type="entry name" value="ZIZIMIN, ISOFORM K"/>
    <property type="match status" value="1"/>
</dbReference>
<dbReference type="PANTHER" id="PTHR23317">
    <property type="entry name" value="DEDICATOR OF CYTOKINESIS DOCK"/>
    <property type="match status" value="1"/>
</dbReference>
<feature type="region of interest" description="Disordered" evidence="4">
    <location>
        <begin position="1458"/>
        <end position="1477"/>
    </location>
</feature>
<reference evidence="9" key="1">
    <citation type="submission" date="2018-07" db="EMBL/GenBank/DDBJ databases">
        <authorList>
            <person name="Quirk P.G."/>
            <person name="Krulwich T.A."/>
        </authorList>
    </citation>
    <scope>NUCLEOTIDE SEQUENCE</scope>
</reference>
<dbReference type="SUPFAM" id="SSF50729">
    <property type="entry name" value="PH domain-like"/>
    <property type="match status" value="1"/>
</dbReference>
<dbReference type="Gene3D" id="2.60.40.150">
    <property type="entry name" value="C2 domain"/>
    <property type="match status" value="1"/>
</dbReference>
<dbReference type="Pfam" id="PF06920">
    <property type="entry name" value="DHR-2_Lobe_A"/>
    <property type="match status" value="1"/>
</dbReference>
<dbReference type="Gene3D" id="1.20.58.740">
    <property type="match status" value="1"/>
</dbReference>
<dbReference type="InterPro" id="IPR011993">
    <property type="entry name" value="PH-like_dom_sf"/>
</dbReference>
<keyword evidence="5" id="KW-0812">Transmembrane</keyword>
<evidence type="ECO:0000313" key="9">
    <source>
        <dbReference type="EMBL" id="SSX23927.1"/>
    </source>
</evidence>
<feature type="domain" description="PH" evidence="6">
    <location>
        <begin position="321"/>
        <end position="432"/>
    </location>
</feature>
<dbReference type="InterPro" id="IPR027357">
    <property type="entry name" value="DOCKER_dom"/>
</dbReference>
<dbReference type="SMART" id="SM00233">
    <property type="entry name" value="PH"/>
    <property type="match status" value="1"/>
</dbReference>
<dbReference type="Gene3D" id="1.25.40.410">
    <property type="match status" value="1"/>
</dbReference>
<feature type="transmembrane region" description="Helical" evidence="5">
    <location>
        <begin position="37"/>
        <end position="61"/>
    </location>
</feature>
<feature type="compositionally biased region" description="Basic residues" evidence="4">
    <location>
        <begin position="85"/>
        <end position="99"/>
    </location>
</feature>
<feature type="compositionally biased region" description="Low complexity" evidence="4">
    <location>
        <begin position="100"/>
        <end position="113"/>
    </location>
</feature>
<dbReference type="EMBL" id="UFQT01000393">
    <property type="protein sequence ID" value="SSX23927.1"/>
    <property type="molecule type" value="Genomic_DNA"/>
</dbReference>
<keyword evidence="5" id="KW-1133">Transmembrane helix</keyword>
<accession>A0A336M6C0</accession>
<dbReference type="Pfam" id="PF20421">
    <property type="entry name" value="DHR-2_Lobe_C"/>
    <property type="match status" value="1"/>
</dbReference>
<dbReference type="InterPro" id="IPR043162">
    <property type="entry name" value="DOCK_C_lobe_C"/>
</dbReference>
<evidence type="ECO:0000256" key="4">
    <source>
        <dbReference type="SAM" id="MobiDB-lite"/>
    </source>
</evidence>
<dbReference type="InterPro" id="IPR046770">
    <property type="entry name" value="DOCKER_Lobe_B"/>
</dbReference>
<evidence type="ECO:0000259" key="6">
    <source>
        <dbReference type="PROSITE" id="PS50003"/>
    </source>
</evidence>
<dbReference type="Pfam" id="PF11878">
    <property type="entry name" value="DOCK_C-D_N"/>
    <property type="match status" value="1"/>
</dbReference>
<dbReference type="VEuPathDB" id="VectorBase:CSON009827"/>
<sequence>MSERKFTRNLIKQVSASVLRETVSSIVRESTNLINKILLVAIKLSIYIFCPLIQLGVLLFFKSIKTPQNRICDTLTNSDNNTESHKKHRKKHRKPKLKRGITGSGSITSTGSGDVVDHASQNNNNNYNIRDNENEKVNDDADCCSDNCDSEVTSGEEQEEGDDMQESKPILVEPIDFESFVQKNKTLIQNDPQRELLMYPSDDVSEVVLPKKFRTLSSNIPTISKKSSVNGANGNATNGDSSSNNSSSSSSKEQLGHLFTRQALYTYETANHVIQYKYNEFSGTCYDMPNRIQDQLKEEVYEVDADPDRIDEQMTRSQADSITKKGYLLKGPDTNSDRMFAHIGSKSFKRRYCYLRQEIDGTYILELHKDEKQLEAKNTIVMDFCTEVVLNPKKGRFCFELRMSDGNKPVFLAAEDEQELEDWLKKLQSVIQQNKLSEEKRSGSLERTIPTSPNNTSFGTLKGLDQSMNPQLMKYGRETDMTIAQARKENRKHLFFSVPYSKKSIQKEPELQPYKEQFGQRMIFKCESLKFKLLAPFDNENEKTGQLEPYFTSVALFDAKAGRKLTENFYFDINQSEIRELQNTVSKDGVDIPEMKSITVDKEWVMYPRQAVVSVTNPHPDVFIVVRIEKILQGPIPQCAEPYIKIGKDPKTGLKLRKAVAQTAQKIGQYRMPFAICMRPLFRLYSSDLDPNIDFPAIYRQETQKLRDEDILKLLSEYRKPDKFSKLTVIPGSLRIAVEPLFNETPNNSLTTTLAPIKPFPMPVAAEPSIEICEFLGATDKDVYPFTTFVNHLYVYPLALNFENQKLFSRARNIAVLIELRENDSEKAVALPCIYGRPGQTQKLVTQISCPVLHHNTNPIWYEEIKIRLPLVITAQHHILFSFVHVSCNIGKKKDSDPVESSVGFAWIPLLNKGRLNLDEQCIPVATTLPPGYLSIQPLGLGKGQNAGPEIQWIDNQRPVFTVNFKLYSTVQTTDQHLHNLFAHAEKLLENTRLSVLPAESETTKILKAAHAINVSSVITYLPTILNQLFILLVSTTGEDIGMNIIRLLVNLIHIVTEEAKRKELIDSYVKFVFRVSPVKGSGKNKEIATVHGELCRHLPTLLNPNNTDFLLVNKFMRYSNVFFEIIVKSMAQFLINSGRIKMHRNERFSQEYLTRIENLFKTLVPYLIQRHKDLPDETKQLNKSLSVFVKRCLTLMDRGFVFKLIRLYMNQYKPGDTRALQEFKFNFLKEVCSHEHYVQLNLPFLLSPSNRAPDLLQHFCLSNEFCRQHFLAGLLLQEIKSSLNEISHVRKLALQILKELLAKHDLDSRYQNKGQMERIALLYVPWLGIVLENLHRITVDVTHKRKNDSISTNRMSCSSSYVFARESTSPGQNGISNGTAAPTRTSTPKSKRQTSLVIEHPHSSPLRASMVLKDGAYLAAIAGQTNKLPNGQSNNSLNSTSDGSSTISQDTTVVKNGHAENGNHLQNGRPTHNRSVSVTQHTNIPRNDKFIEPEVKDMLICFIFIVKHLNQDHMISWWHNCTERETVEFFSVLDQCLLSFRYVGKKAIEIELEMENDSGKLERRAKASTLPARVVPPGSDQSLNSTQFDGGAGTLNINQRENLLEEQTKLQRALNESNLAVEVGLVVLDCMGLYCVQFKDSMLESTVLPKVANVYLRFLQLGQSETLSKHVFAALRAFINNFSPALFKGNAMLCGQLVYELLKCCDSRLTELRHEACAVLYLLMRSNFEFSGRKGLTRVHLQVIISVSQMIGNVIGLNNARFQESLSVINSYASSDKAMKGTGFPMEVKDLTRRVRTVLMATAQMQSHQQDQERLLELQQSLANSYASTPELRHTWLVSMARNHEQNGNLSEAAMCHLHIAALMSEYLKLKGGGFITWGAEKFEKISRNIPRDEKGFKLDSGGQDSQYTEQVLLDQLRDCADYLDRSERYETLGELYKQIIVILEHRRDYHSLTQCYEHLAQAYNKVIDIQKTGRRFLGRFYRVIFFGQLYFEEESGIEYIYKEPKVTALSEISERLCRQYKEKLGADVVKMIMDSNTVDVSELDPKLAYIQVTHVTPYFCKDELEHRQTEFEQNHDVDTFMYETPFTKNGAARGNIEDQYKRRTILTTEYSFPYVLKRIPVKDRQFIELEPIEVAIDEMQSKVCELEEVVVSPIDIKKLQLRLQGAIAVQVNSGPLSYASAFLDANNSEVYPLVKINELKDVFRDFIRICHIALQINGRCISADQVNYQTALQENFQTLCDALSILFGENVGPIDESTNNAHRNSLALFSSISGAPNNSTTKTLCFLMIVKTYCFCRLIFLSPITLSKT</sequence>
<evidence type="ECO:0000259" key="8">
    <source>
        <dbReference type="PROSITE" id="PS51651"/>
    </source>
</evidence>
<keyword evidence="2" id="KW-0344">Guanine-nucleotide releasing factor</keyword>
<dbReference type="GO" id="GO:0007264">
    <property type="term" value="P:small GTPase-mediated signal transduction"/>
    <property type="evidence" value="ECO:0007669"/>
    <property type="project" value="InterPro"/>
</dbReference>
<name>A0A336M6C0_CULSO</name>
<dbReference type="PROSITE" id="PS50003">
    <property type="entry name" value="PH_DOMAIN"/>
    <property type="match status" value="1"/>
</dbReference>
<evidence type="ECO:0000256" key="3">
    <source>
        <dbReference type="PROSITE-ProRule" id="PRU00983"/>
    </source>
</evidence>
<dbReference type="Gene3D" id="2.30.29.30">
    <property type="entry name" value="Pleckstrin-homology domain (PH domain)/Phosphotyrosine-binding domain (PTB)"/>
    <property type="match status" value="1"/>
</dbReference>
<feature type="compositionally biased region" description="Polar residues" evidence="4">
    <location>
        <begin position="72"/>
        <end position="81"/>
    </location>
</feature>
<dbReference type="InterPro" id="IPR016024">
    <property type="entry name" value="ARM-type_fold"/>
</dbReference>
<feature type="compositionally biased region" description="Polar residues" evidence="4">
    <location>
        <begin position="1464"/>
        <end position="1477"/>
    </location>
</feature>
<feature type="region of interest" description="Disordered" evidence="4">
    <location>
        <begin position="1368"/>
        <end position="1397"/>
    </location>
</feature>
<dbReference type="GO" id="GO:0005085">
    <property type="term" value="F:guanyl-nucleotide exchange factor activity"/>
    <property type="evidence" value="ECO:0007669"/>
    <property type="project" value="UniProtKB-KW"/>
</dbReference>
<dbReference type="InterPro" id="IPR043161">
    <property type="entry name" value="DOCK_C_lobe_A"/>
</dbReference>
<feature type="domain" description="DOCKER" evidence="8">
    <location>
        <begin position="1825"/>
        <end position="2254"/>
    </location>
</feature>